<proteinExistence type="predicted"/>
<protein>
    <submittedName>
        <fullName evidence="1">Uncharacterized protein</fullName>
    </submittedName>
</protein>
<accession>A0A4R3L7H8</accession>
<evidence type="ECO:0000313" key="1">
    <source>
        <dbReference type="EMBL" id="TCS95462.1"/>
    </source>
</evidence>
<reference evidence="1 2" key="1">
    <citation type="submission" date="2019-03" db="EMBL/GenBank/DDBJ databases">
        <title>Genomic Encyclopedia of Type Strains, Phase IV (KMG-IV): sequencing the most valuable type-strain genomes for metagenomic binning, comparative biology and taxonomic classification.</title>
        <authorList>
            <person name="Goeker M."/>
        </authorList>
    </citation>
    <scope>NUCLEOTIDE SEQUENCE [LARGE SCALE GENOMIC DNA]</scope>
    <source>
        <strain evidence="1 2">DSM 45707</strain>
    </source>
</reference>
<evidence type="ECO:0000313" key="2">
    <source>
        <dbReference type="Proteomes" id="UP000294937"/>
    </source>
</evidence>
<dbReference type="AlphaFoldDB" id="A0A4R3L7H8"/>
<keyword evidence="2" id="KW-1185">Reference proteome</keyword>
<dbReference type="Proteomes" id="UP000294937">
    <property type="component" value="Unassembled WGS sequence"/>
</dbReference>
<name>A0A4R3L7H8_9BACL</name>
<organism evidence="1 2">
    <name type="scientific">Hazenella coriacea</name>
    <dbReference type="NCBI Taxonomy" id="1179467"/>
    <lineage>
        <taxon>Bacteria</taxon>
        <taxon>Bacillati</taxon>
        <taxon>Bacillota</taxon>
        <taxon>Bacilli</taxon>
        <taxon>Bacillales</taxon>
        <taxon>Thermoactinomycetaceae</taxon>
        <taxon>Hazenella</taxon>
    </lineage>
</organism>
<comment type="caution">
    <text evidence="1">The sequence shown here is derived from an EMBL/GenBank/DDBJ whole genome shotgun (WGS) entry which is preliminary data.</text>
</comment>
<dbReference type="EMBL" id="SMAG01000002">
    <property type="protein sequence ID" value="TCS95462.1"/>
    <property type="molecule type" value="Genomic_DNA"/>
</dbReference>
<gene>
    <name evidence="1" type="ORF">EDD58_10232</name>
</gene>
<sequence>MGFVMKAKKGVTTDILKFLNDRVLSVTQLTRSKKLTEILDSYSQEKSTDVYVVQNVKKPGKAVIADLEYFQELLSYKEAVDWAIDYAMEEVTLERKEDVADLSLSHVIQHNQLDVDQIMKLINEVEEED</sequence>